<dbReference type="InterPro" id="IPR001645">
    <property type="entry name" value="Folylpolyglutamate_synth"/>
</dbReference>
<gene>
    <name evidence="21" type="primary">folC</name>
    <name evidence="21" type="ORF">HHS_05390</name>
</gene>
<evidence type="ECO:0000256" key="9">
    <source>
        <dbReference type="ARBA" id="ARBA00022723"/>
    </source>
</evidence>
<dbReference type="InterPro" id="IPR036565">
    <property type="entry name" value="Mur-like_cat_sf"/>
</dbReference>
<dbReference type="PANTHER" id="PTHR11136">
    <property type="entry name" value="FOLYLPOLYGLUTAMATE SYNTHASE-RELATED"/>
    <property type="match status" value="1"/>
</dbReference>
<comment type="catalytic activity">
    <reaction evidence="17">
        <text>7,8-dihydropteroate + L-glutamate + ATP = 7,8-dihydrofolate + ADP + phosphate + H(+)</text>
        <dbReference type="Rhea" id="RHEA:23584"/>
        <dbReference type="ChEBI" id="CHEBI:15378"/>
        <dbReference type="ChEBI" id="CHEBI:17839"/>
        <dbReference type="ChEBI" id="CHEBI:29985"/>
        <dbReference type="ChEBI" id="CHEBI:30616"/>
        <dbReference type="ChEBI" id="CHEBI:43474"/>
        <dbReference type="ChEBI" id="CHEBI:57451"/>
        <dbReference type="ChEBI" id="CHEBI:456216"/>
        <dbReference type="EC" id="6.3.2.12"/>
    </reaction>
</comment>
<comment type="function">
    <text evidence="2 18">Functions in two distinct reactions of the de novo folate biosynthetic pathway. Catalyzes the addition of a glutamate residue to dihydropteroate (7,8-dihydropteroate or H2Pte) to form dihydrofolate (7,8-dihydrofolate monoglutamate or H2Pte-Glu). Also catalyzes successive additions of L-glutamate to tetrahydrofolate or 10-formyltetrahydrofolate or 5,10-methylenetetrahydrofolate, leading to folylpolyglutamate derivatives.</text>
</comment>
<dbReference type="GO" id="GO:0005737">
    <property type="term" value="C:cytoplasm"/>
    <property type="evidence" value="ECO:0007669"/>
    <property type="project" value="TreeGrafter"/>
</dbReference>
<evidence type="ECO:0000256" key="14">
    <source>
        <dbReference type="ARBA" id="ARBA00047493"/>
    </source>
</evidence>
<comment type="catalytic activity">
    <reaction evidence="16">
        <text>(6R)-5,10-methylenetetrahydrofolyl-(gamma-L-Glu)(n) + L-glutamate + ATP = (6R)-5,10-methylenetetrahydrofolyl-(gamma-L-Glu)(n+1) + ADP + phosphate + H(+)</text>
        <dbReference type="Rhea" id="RHEA:51912"/>
        <dbReference type="Rhea" id="RHEA-COMP:13257"/>
        <dbReference type="Rhea" id="RHEA-COMP:13258"/>
        <dbReference type="ChEBI" id="CHEBI:15378"/>
        <dbReference type="ChEBI" id="CHEBI:29985"/>
        <dbReference type="ChEBI" id="CHEBI:30616"/>
        <dbReference type="ChEBI" id="CHEBI:43474"/>
        <dbReference type="ChEBI" id="CHEBI:136572"/>
        <dbReference type="ChEBI" id="CHEBI:456216"/>
        <dbReference type="EC" id="6.3.2.17"/>
    </reaction>
</comment>
<dbReference type="UniPathway" id="UPA00077">
    <property type="reaction ID" value="UER00157"/>
</dbReference>
<evidence type="ECO:0000256" key="15">
    <source>
        <dbReference type="ARBA" id="ARBA00047808"/>
    </source>
</evidence>
<evidence type="ECO:0000256" key="10">
    <source>
        <dbReference type="ARBA" id="ARBA00022741"/>
    </source>
</evidence>
<evidence type="ECO:0000313" key="21">
    <source>
        <dbReference type="EMBL" id="BAO00509.1"/>
    </source>
</evidence>
<evidence type="ECO:0000256" key="11">
    <source>
        <dbReference type="ARBA" id="ARBA00022840"/>
    </source>
</evidence>
<dbReference type="Pfam" id="PF02875">
    <property type="entry name" value="Mur_ligase_C"/>
    <property type="match status" value="1"/>
</dbReference>
<keyword evidence="9" id="KW-0479">Metal-binding</keyword>
<comment type="catalytic activity">
    <reaction evidence="14">
        <text>(6S)-5,6,7,8-tetrahydrofolyl-(gamma-L-Glu)(n) + L-glutamate + ATP = (6S)-5,6,7,8-tetrahydrofolyl-(gamma-L-Glu)(n+1) + ADP + phosphate + H(+)</text>
        <dbReference type="Rhea" id="RHEA:10580"/>
        <dbReference type="Rhea" id="RHEA-COMP:14738"/>
        <dbReference type="Rhea" id="RHEA-COMP:14740"/>
        <dbReference type="ChEBI" id="CHEBI:15378"/>
        <dbReference type="ChEBI" id="CHEBI:29985"/>
        <dbReference type="ChEBI" id="CHEBI:30616"/>
        <dbReference type="ChEBI" id="CHEBI:43474"/>
        <dbReference type="ChEBI" id="CHEBI:141005"/>
        <dbReference type="ChEBI" id="CHEBI:456216"/>
        <dbReference type="EC" id="6.3.2.17"/>
    </reaction>
</comment>
<dbReference type="SUPFAM" id="SSF53623">
    <property type="entry name" value="MurD-like peptide ligases, catalytic domain"/>
    <property type="match status" value="1"/>
</dbReference>
<evidence type="ECO:0000256" key="4">
    <source>
        <dbReference type="ARBA" id="ARBA00005150"/>
    </source>
</evidence>
<accession>U3U838</accession>
<keyword evidence="13" id="KW-0289">Folate biosynthesis</keyword>
<dbReference type="eggNOG" id="COG0285">
    <property type="taxonomic scope" value="Bacteria"/>
</dbReference>
<evidence type="ECO:0000259" key="20">
    <source>
        <dbReference type="Pfam" id="PF08245"/>
    </source>
</evidence>
<evidence type="ECO:0000256" key="17">
    <source>
        <dbReference type="ARBA" id="ARBA00049161"/>
    </source>
</evidence>
<keyword evidence="8 18" id="KW-0436">Ligase</keyword>
<comment type="pathway">
    <text evidence="4">Cofactor biosynthesis; tetrahydrofolylpolyglutamate biosynthesis.</text>
</comment>
<dbReference type="GO" id="GO:0005524">
    <property type="term" value="F:ATP binding"/>
    <property type="evidence" value="ECO:0007669"/>
    <property type="project" value="UniProtKB-KW"/>
</dbReference>
<organism evidence="21 22">
    <name type="scientific">Candidatus Pantoea carbekii</name>
    <dbReference type="NCBI Taxonomy" id="1235990"/>
    <lineage>
        <taxon>Bacteria</taxon>
        <taxon>Pseudomonadati</taxon>
        <taxon>Pseudomonadota</taxon>
        <taxon>Gammaproteobacteria</taxon>
        <taxon>Enterobacterales</taxon>
        <taxon>Erwiniaceae</taxon>
        <taxon>Pantoea</taxon>
    </lineage>
</organism>
<dbReference type="Proteomes" id="UP000016900">
    <property type="component" value="Chromosome"/>
</dbReference>
<dbReference type="AlphaFoldDB" id="U3U838"/>
<dbReference type="PATRIC" id="fig|1235990.3.peg.533"/>
<evidence type="ECO:0000256" key="2">
    <source>
        <dbReference type="ARBA" id="ARBA00002714"/>
    </source>
</evidence>
<evidence type="ECO:0000256" key="6">
    <source>
        <dbReference type="ARBA" id="ARBA00011245"/>
    </source>
</evidence>
<keyword evidence="10 18" id="KW-0547">Nucleotide-binding</keyword>
<comment type="similarity">
    <text evidence="5 18">Belongs to the folylpolyglutamate synthase family.</text>
</comment>
<dbReference type="NCBIfam" id="TIGR01499">
    <property type="entry name" value="folC"/>
    <property type="match status" value="1"/>
</dbReference>
<evidence type="ECO:0000256" key="7">
    <source>
        <dbReference type="ARBA" id="ARBA00019357"/>
    </source>
</evidence>
<evidence type="ECO:0000256" key="8">
    <source>
        <dbReference type="ARBA" id="ARBA00022598"/>
    </source>
</evidence>
<evidence type="ECO:0000256" key="1">
    <source>
        <dbReference type="ARBA" id="ARBA00001946"/>
    </source>
</evidence>
<evidence type="ECO:0000256" key="12">
    <source>
        <dbReference type="ARBA" id="ARBA00022842"/>
    </source>
</evidence>
<evidence type="ECO:0000256" key="18">
    <source>
        <dbReference type="PIRNR" id="PIRNR001563"/>
    </source>
</evidence>
<dbReference type="InterPro" id="IPR013221">
    <property type="entry name" value="Mur_ligase_cen"/>
</dbReference>
<dbReference type="PROSITE" id="PS01011">
    <property type="entry name" value="FOLYLPOLYGLU_SYNT_1"/>
    <property type="match status" value="1"/>
</dbReference>
<keyword evidence="11 18" id="KW-0067">ATP-binding</keyword>
<comment type="catalytic activity">
    <reaction evidence="15">
        <text>10-formyltetrahydrofolyl-(gamma-L-Glu)(n) + L-glutamate + ATP = 10-formyltetrahydrofolyl-(gamma-L-Glu)(n+1) + ADP + phosphate + H(+)</text>
        <dbReference type="Rhea" id="RHEA:51904"/>
        <dbReference type="Rhea" id="RHEA-COMP:13088"/>
        <dbReference type="Rhea" id="RHEA-COMP:14300"/>
        <dbReference type="ChEBI" id="CHEBI:15378"/>
        <dbReference type="ChEBI" id="CHEBI:29985"/>
        <dbReference type="ChEBI" id="CHEBI:30616"/>
        <dbReference type="ChEBI" id="CHEBI:43474"/>
        <dbReference type="ChEBI" id="CHEBI:134413"/>
        <dbReference type="ChEBI" id="CHEBI:456216"/>
        <dbReference type="EC" id="6.3.2.17"/>
    </reaction>
</comment>
<dbReference type="FunFam" id="3.40.1190.10:FF:000004">
    <property type="entry name" value="Dihydrofolate synthase/folylpolyglutamate synthase"/>
    <property type="match status" value="1"/>
</dbReference>
<dbReference type="GO" id="GO:0004326">
    <property type="term" value="F:tetrahydrofolylpolyglutamate synthase activity"/>
    <property type="evidence" value="ECO:0007669"/>
    <property type="project" value="UniProtKB-EC"/>
</dbReference>
<dbReference type="OrthoDB" id="9809356at2"/>
<evidence type="ECO:0000256" key="5">
    <source>
        <dbReference type="ARBA" id="ARBA00008276"/>
    </source>
</evidence>
<sequence>MGSFYSPNASWSLANWLDYIEHLHFKTIDLSLDRVQLVAEKLNLLRPAPYVFIVSGTNGKGTTCRALEILLLAAGYRVGVYSSPHLVRYTERVRIQGIELDETLHIASLTTIENNRNNISLSYFEFSTLSALNLFCKSNLEVVIMEVGLGGRLDATNIVDADIALITSIGLDHTEYLGADRQSIGREKAGIFRANKPAIVGEVDMPISVAEIAAEKSAILLQRNRDWNCEQEDDSTWVLRDLYGEISGLSLTQIPLSNAATALVALRESRLNVSEEIIRHYLPLIKLPGRFQNIKQFPRVILDVAHNPQAANYLASRLVPEINSGKVHAVVGILRDKDISGVLSPLIKKVDYWYCATLEGPRGTLAKELLMSLKLMHQTNNTKIFNNVKEAWEMARFQSHPQDIILVFGSFQTVAQVLQFMEAENYL</sequence>
<dbReference type="KEGG" id="hhs:HHS_05390"/>
<evidence type="ECO:0000256" key="3">
    <source>
        <dbReference type="ARBA" id="ARBA00004799"/>
    </source>
</evidence>
<evidence type="ECO:0000256" key="16">
    <source>
        <dbReference type="ARBA" id="ARBA00049035"/>
    </source>
</evidence>
<reference evidence="21 22" key="1">
    <citation type="submission" date="2012-10" db="EMBL/GenBank/DDBJ databases">
        <title>Genome sequence of the symbiont of the pentatomidae stink bug Halyomorpha halys.</title>
        <authorList>
            <person name="Kobayashi H."/>
            <person name="Fujii-Muramatsu R."/>
            <person name="Takeishi K."/>
            <person name="Noda H."/>
        </authorList>
    </citation>
    <scope>NUCLEOTIDE SEQUENCE [LARGE SCALE GENOMIC DNA]</scope>
</reference>
<feature type="domain" description="Mur ligase C-terminal" evidence="19">
    <location>
        <begin position="289"/>
        <end position="411"/>
    </location>
</feature>
<comment type="subunit">
    <text evidence="6">Monomer.</text>
</comment>
<dbReference type="Gene3D" id="3.40.1190.10">
    <property type="entry name" value="Mur-like, catalytic domain"/>
    <property type="match status" value="1"/>
</dbReference>
<dbReference type="Pfam" id="PF08245">
    <property type="entry name" value="Mur_ligase_M"/>
    <property type="match status" value="1"/>
</dbReference>
<dbReference type="Gene3D" id="3.90.190.20">
    <property type="entry name" value="Mur ligase, C-terminal domain"/>
    <property type="match status" value="1"/>
</dbReference>
<dbReference type="STRING" id="1235990.BMSBPS_0164"/>
<comment type="cofactor">
    <cofactor evidence="1">
        <name>Mg(2+)</name>
        <dbReference type="ChEBI" id="CHEBI:18420"/>
    </cofactor>
</comment>
<name>U3U838_9GAMM</name>
<dbReference type="GO" id="GO:0046872">
    <property type="term" value="F:metal ion binding"/>
    <property type="evidence" value="ECO:0007669"/>
    <property type="project" value="UniProtKB-KW"/>
</dbReference>
<comment type="pathway">
    <text evidence="3">Cofactor biosynthesis; tetrahydrofolate biosynthesis; 7,8-dihydrofolate from 2-amino-4-hydroxy-6-hydroxymethyl-7,8-dihydropteridine diphosphate and 4-aminobenzoate: step 2/2.</text>
</comment>
<dbReference type="GO" id="GO:0008841">
    <property type="term" value="F:dihydrofolate synthase activity"/>
    <property type="evidence" value="ECO:0007669"/>
    <property type="project" value="UniProtKB-EC"/>
</dbReference>
<dbReference type="InterPro" id="IPR036615">
    <property type="entry name" value="Mur_ligase_C_dom_sf"/>
</dbReference>
<dbReference type="PANTHER" id="PTHR11136:SF0">
    <property type="entry name" value="DIHYDROFOLATE SYNTHETASE-RELATED"/>
    <property type="match status" value="1"/>
</dbReference>
<protein>
    <recommendedName>
        <fullName evidence="7 18">Dihydrofolate synthase/folylpolyglutamate synthase</fullName>
    </recommendedName>
</protein>
<evidence type="ECO:0000313" key="22">
    <source>
        <dbReference type="Proteomes" id="UP000016900"/>
    </source>
</evidence>
<feature type="domain" description="Mur ligase central" evidence="20">
    <location>
        <begin position="54"/>
        <end position="206"/>
    </location>
</feature>
<dbReference type="SUPFAM" id="SSF53244">
    <property type="entry name" value="MurD-like peptide ligases, peptide-binding domain"/>
    <property type="match status" value="1"/>
</dbReference>
<dbReference type="NCBIfam" id="NF008101">
    <property type="entry name" value="PRK10846.1"/>
    <property type="match status" value="1"/>
</dbReference>
<dbReference type="PROSITE" id="PS01012">
    <property type="entry name" value="FOLYLPOLYGLU_SYNT_2"/>
    <property type="match status" value="1"/>
</dbReference>
<evidence type="ECO:0000256" key="13">
    <source>
        <dbReference type="ARBA" id="ARBA00022909"/>
    </source>
</evidence>
<dbReference type="PIRSF" id="PIRSF001563">
    <property type="entry name" value="Folylpolyglu_synth"/>
    <property type="match status" value="1"/>
</dbReference>
<keyword evidence="22" id="KW-1185">Reference proteome</keyword>
<dbReference type="InterPro" id="IPR018109">
    <property type="entry name" value="Folylpolyglutamate_synth_CS"/>
</dbReference>
<keyword evidence="12" id="KW-0460">Magnesium</keyword>
<dbReference type="InterPro" id="IPR004101">
    <property type="entry name" value="Mur_ligase_C"/>
</dbReference>
<dbReference type="GO" id="GO:0046656">
    <property type="term" value="P:folic acid biosynthetic process"/>
    <property type="evidence" value="ECO:0007669"/>
    <property type="project" value="UniProtKB-KW"/>
</dbReference>
<dbReference type="GO" id="GO:0046654">
    <property type="term" value="P:tetrahydrofolate biosynthetic process"/>
    <property type="evidence" value="ECO:0007669"/>
    <property type="project" value="UniProtKB-UniPathway"/>
</dbReference>
<dbReference type="EMBL" id="AP012554">
    <property type="protein sequence ID" value="BAO00509.1"/>
    <property type="molecule type" value="Genomic_DNA"/>
</dbReference>
<evidence type="ECO:0000259" key="19">
    <source>
        <dbReference type="Pfam" id="PF02875"/>
    </source>
</evidence>
<proteinExistence type="inferred from homology"/>